<dbReference type="Pfam" id="PF08839">
    <property type="entry name" value="CDT1"/>
    <property type="match status" value="1"/>
</dbReference>
<dbReference type="Proteomes" id="UP000017836">
    <property type="component" value="Unassembled WGS sequence"/>
</dbReference>
<evidence type="ECO:0000313" key="3">
    <source>
        <dbReference type="EMBL" id="ERN12790.1"/>
    </source>
</evidence>
<dbReference type="eggNOG" id="KOG4762">
    <property type="taxonomic scope" value="Eukaryota"/>
</dbReference>
<dbReference type="AlphaFoldDB" id="W1PZ19"/>
<keyword evidence="4" id="KW-1185">Reference proteome</keyword>
<evidence type="ECO:0000313" key="4">
    <source>
        <dbReference type="Proteomes" id="UP000017836"/>
    </source>
</evidence>
<gene>
    <name evidence="3" type="ORF">AMTR_s00043p00212470</name>
</gene>
<evidence type="ECO:0000256" key="1">
    <source>
        <dbReference type="SAM" id="MobiDB-lite"/>
    </source>
</evidence>
<name>W1PZ19_AMBTC</name>
<dbReference type="EMBL" id="KI392605">
    <property type="protein sequence ID" value="ERN12790.1"/>
    <property type="molecule type" value="Genomic_DNA"/>
</dbReference>
<proteinExistence type="predicted"/>
<protein>
    <recommendedName>
        <fullName evidence="2">CDT1 Geminin-binding domain-containing protein</fullName>
    </recommendedName>
</protein>
<dbReference type="GO" id="GO:0071163">
    <property type="term" value="P:DNA replication preinitiation complex assembly"/>
    <property type="evidence" value="ECO:0007669"/>
    <property type="project" value="InterPro"/>
</dbReference>
<reference evidence="4" key="1">
    <citation type="journal article" date="2013" name="Science">
        <title>The Amborella genome and the evolution of flowering plants.</title>
        <authorList>
            <consortium name="Amborella Genome Project"/>
        </authorList>
    </citation>
    <scope>NUCLEOTIDE SEQUENCE [LARGE SCALE GENOMIC DNA]</scope>
</reference>
<feature type="region of interest" description="Disordered" evidence="1">
    <location>
        <begin position="1"/>
        <end position="37"/>
    </location>
</feature>
<dbReference type="SUPFAM" id="SSF46785">
    <property type="entry name" value="Winged helix' DNA-binding domain"/>
    <property type="match status" value="1"/>
</dbReference>
<accession>W1PZ19</accession>
<sequence>MRGSAFPKPEKSALGRSAFPTPEKPIEPRRRYGTKNVSISSKEVEKIGSETFKLTRGQENVPCFEGSHLDQAGKSTLRSNKNKGMKLPEKYEMLAEFMESMECSIRLLRLKNTITSFTNIWSQVETLTKRRFTYAHLVQMKYIMGAGI</sequence>
<dbReference type="GO" id="GO:0003677">
    <property type="term" value="F:DNA binding"/>
    <property type="evidence" value="ECO:0007669"/>
    <property type="project" value="InterPro"/>
</dbReference>
<dbReference type="HOGENOM" id="CLU_1761232_0_0_1"/>
<evidence type="ECO:0000259" key="2">
    <source>
        <dbReference type="Pfam" id="PF08839"/>
    </source>
</evidence>
<feature type="domain" description="CDT1 Geminin-binding" evidence="2">
    <location>
        <begin position="87"/>
        <end position="144"/>
    </location>
</feature>
<dbReference type="GO" id="GO:0030174">
    <property type="term" value="P:regulation of DNA-templated DNA replication initiation"/>
    <property type="evidence" value="ECO:0007669"/>
    <property type="project" value="InterPro"/>
</dbReference>
<organism evidence="3 4">
    <name type="scientific">Amborella trichopoda</name>
    <dbReference type="NCBI Taxonomy" id="13333"/>
    <lineage>
        <taxon>Eukaryota</taxon>
        <taxon>Viridiplantae</taxon>
        <taxon>Streptophyta</taxon>
        <taxon>Embryophyta</taxon>
        <taxon>Tracheophyta</taxon>
        <taxon>Spermatophyta</taxon>
        <taxon>Magnoliopsida</taxon>
        <taxon>Amborellales</taxon>
        <taxon>Amborellaceae</taxon>
        <taxon>Amborella</taxon>
    </lineage>
</organism>
<dbReference type="GO" id="GO:0005634">
    <property type="term" value="C:nucleus"/>
    <property type="evidence" value="ECO:0007669"/>
    <property type="project" value="GOC"/>
</dbReference>
<dbReference type="PANTHER" id="PTHR28637">
    <property type="entry name" value="DNA REPLICATION FACTOR CDT1"/>
    <property type="match status" value="1"/>
</dbReference>
<dbReference type="PANTHER" id="PTHR28637:SF1">
    <property type="entry name" value="DNA REPLICATION FACTOR CDT1"/>
    <property type="match status" value="1"/>
</dbReference>
<dbReference type="InterPro" id="IPR036390">
    <property type="entry name" value="WH_DNA-bd_sf"/>
</dbReference>
<dbReference type="InterPro" id="IPR045173">
    <property type="entry name" value="Cdt1"/>
</dbReference>
<dbReference type="OMA" id="FMESMEC"/>
<dbReference type="STRING" id="13333.W1PZ19"/>
<dbReference type="Gramene" id="ERN12790">
    <property type="protein sequence ID" value="ERN12790"/>
    <property type="gene ID" value="AMTR_s00043p00212470"/>
</dbReference>
<dbReference type="InterPro" id="IPR014939">
    <property type="entry name" value="CDT1_Gemini-bd-like"/>
</dbReference>